<evidence type="ECO:0000313" key="1">
    <source>
        <dbReference type="EMBL" id="RRD34109.1"/>
    </source>
</evidence>
<reference evidence="1" key="1">
    <citation type="submission" date="2018-11" db="EMBL/GenBank/DDBJ databases">
        <title>Genomes From Bacteria Associated with the Canine Oral Cavity: a Test Case for Automated Genome-Based Taxonomic Assignment.</title>
        <authorList>
            <person name="Coil D.A."/>
            <person name="Jospin G."/>
            <person name="Darling A.E."/>
            <person name="Wallis C."/>
            <person name="Davis I.J."/>
            <person name="Harris S."/>
            <person name="Eisen J.A."/>
            <person name="Holcombe L.J."/>
            <person name="O'Flynn C."/>
        </authorList>
    </citation>
    <scope>NUCLEOTIDE SEQUENCE [LARGE SCALE GENOMIC DNA]</scope>
    <source>
        <strain evidence="1">OH5060</strain>
    </source>
</reference>
<gene>
    <name evidence="1" type="ORF">EII28_12075</name>
</gene>
<comment type="caution">
    <text evidence="1">The sequence shown here is derived from an EMBL/GenBank/DDBJ whole genome shotgun (WGS) entry which is preliminary data.</text>
</comment>
<dbReference type="AlphaFoldDB" id="A0A3P1VIN1"/>
<organism evidence="1">
    <name type="scientific">Fusobacterium nucleatum</name>
    <dbReference type="NCBI Taxonomy" id="851"/>
    <lineage>
        <taxon>Bacteria</taxon>
        <taxon>Fusobacteriati</taxon>
        <taxon>Fusobacteriota</taxon>
        <taxon>Fusobacteriia</taxon>
        <taxon>Fusobacteriales</taxon>
        <taxon>Fusobacteriaceae</taxon>
        <taxon>Fusobacterium</taxon>
    </lineage>
</organism>
<sequence>MAIDKARLDYYKNYDYPKHAYTFFHNKFTRVHLLDGKTFSGYLIKEYTYEILLIVNRKSKDSDTINAEGRIMIPKHSIKYVENNIKAKSK</sequence>
<name>A0A3P1VIN1_FUSNU</name>
<dbReference type="EMBL" id="RQZD01000066">
    <property type="protein sequence ID" value="RRD34109.1"/>
    <property type="molecule type" value="Genomic_DNA"/>
</dbReference>
<proteinExistence type="predicted"/>
<accession>A0A3P1VIN1</accession>
<protein>
    <submittedName>
        <fullName evidence="1">Uncharacterized protein</fullName>
    </submittedName>
</protein>